<dbReference type="GO" id="GO:0032259">
    <property type="term" value="P:methylation"/>
    <property type="evidence" value="ECO:0007669"/>
    <property type="project" value="UniProtKB-KW"/>
</dbReference>
<comment type="caution">
    <text evidence="5">The sequence shown here is derived from an EMBL/GenBank/DDBJ whole genome shotgun (WGS) entry which is preliminary data.</text>
</comment>
<keyword evidence="6" id="KW-1185">Reference proteome</keyword>
<evidence type="ECO:0000256" key="3">
    <source>
        <dbReference type="ARBA" id="ARBA00022691"/>
    </source>
</evidence>
<sequence length="318" mass="36177">LPKTVHILETNPIRTFRVFFYFFSIVNIRNNLATEMNGSSTTMAPLKIGTRDKSVGWYTPTLENITGAQRDLLESYSHIAPDRVIPHILEVRDRAWEIHPYPCIGQLRFIDLTVSRSPSYSIVLQRLKEGASLLDLGCCFAQDLRKLVHDGAPSESLWGAELKGDFLELGYELFRDRETLHAHFMEADVFDTEGPLKQLEGKMDFIQIGLFLHLFDWAGQIKACERIVALMKPEKGVLILGQQIGSLEAGPIDLDSGSKMYKHNVQSFEKMWKEVGEKTGTEWKVSASMDGGLGIDQNQRNWDDQKSRRIVFEVERTS</sequence>
<gene>
    <name evidence="5" type="primary">ausD</name>
    <name evidence="5" type="ORF">LOCC1_G003419</name>
</gene>
<dbReference type="OrthoDB" id="2094832at2759"/>
<proteinExistence type="inferred from homology"/>
<dbReference type="AlphaFoldDB" id="A0A8H8S3B2"/>
<evidence type="ECO:0000256" key="1">
    <source>
        <dbReference type="ARBA" id="ARBA00005179"/>
    </source>
</evidence>
<name>A0A8H8S3B2_9HELO</name>
<dbReference type="SUPFAM" id="SSF53335">
    <property type="entry name" value="S-adenosyl-L-methionine-dependent methyltransferases"/>
    <property type="match status" value="1"/>
</dbReference>
<protein>
    <submittedName>
        <fullName evidence="5">Methyltransferase</fullName>
    </submittedName>
</protein>
<evidence type="ECO:0000313" key="5">
    <source>
        <dbReference type="EMBL" id="TVY47197.1"/>
    </source>
</evidence>
<keyword evidence="3" id="KW-0949">S-adenosyl-L-methionine</keyword>
<dbReference type="PANTHER" id="PTHR35897:SF1">
    <property type="entry name" value="METHYLTRANSFERASE AUSD"/>
    <property type="match status" value="1"/>
</dbReference>
<dbReference type="Gene3D" id="3.40.50.150">
    <property type="entry name" value="Vaccinia Virus protein VP39"/>
    <property type="match status" value="1"/>
</dbReference>
<dbReference type="InterPro" id="IPR029063">
    <property type="entry name" value="SAM-dependent_MTases_sf"/>
</dbReference>
<keyword evidence="5" id="KW-0489">Methyltransferase</keyword>
<keyword evidence="2 5" id="KW-0808">Transferase</keyword>
<dbReference type="Proteomes" id="UP000443090">
    <property type="component" value="Unassembled WGS sequence"/>
</dbReference>
<accession>A0A8H8S3B2</accession>
<feature type="non-terminal residue" evidence="5">
    <location>
        <position position="318"/>
    </location>
</feature>
<comment type="similarity">
    <text evidence="4">Belongs to the class I-like SAM-binding methyltransferase superfamily.</text>
</comment>
<evidence type="ECO:0000256" key="2">
    <source>
        <dbReference type="ARBA" id="ARBA00022679"/>
    </source>
</evidence>
<reference evidence="5 6" key="1">
    <citation type="submission" date="2018-05" db="EMBL/GenBank/DDBJ databases">
        <title>Genome sequencing and assembly of the regulated plant pathogen Lachnellula willkommii and related sister species for the development of diagnostic species identification markers.</title>
        <authorList>
            <person name="Giroux E."/>
            <person name="Bilodeau G."/>
        </authorList>
    </citation>
    <scope>NUCLEOTIDE SEQUENCE [LARGE SCALE GENOMIC DNA]</scope>
    <source>
        <strain evidence="5 6">CBS 160.35</strain>
    </source>
</reference>
<evidence type="ECO:0000313" key="6">
    <source>
        <dbReference type="Proteomes" id="UP000443090"/>
    </source>
</evidence>
<dbReference type="GO" id="GO:0008168">
    <property type="term" value="F:methyltransferase activity"/>
    <property type="evidence" value="ECO:0007669"/>
    <property type="project" value="UniProtKB-KW"/>
</dbReference>
<organism evidence="5 6">
    <name type="scientific">Lachnellula occidentalis</name>
    <dbReference type="NCBI Taxonomy" id="215460"/>
    <lineage>
        <taxon>Eukaryota</taxon>
        <taxon>Fungi</taxon>
        <taxon>Dikarya</taxon>
        <taxon>Ascomycota</taxon>
        <taxon>Pezizomycotina</taxon>
        <taxon>Leotiomycetes</taxon>
        <taxon>Helotiales</taxon>
        <taxon>Lachnaceae</taxon>
        <taxon>Lachnellula</taxon>
    </lineage>
</organism>
<dbReference type="EMBL" id="QGMI01000105">
    <property type="protein sequence ID" value="TVY47197.1"/>
    <property type="molecule type" value="Genomic_DNA"/>
</dbReference>
<dbReference type="InterPro" id="IPR051654">
    <property type="entry name" value="Meroterpenoid_MTases"/>
</dbReference>
<evidence type="ECO:0000256" key="4">
    <source>
        <dbReference type="ARBA" id="ARBA00038314"/>
    </source>
</evidence>
<dbReference type="PANTHER" id="PTHR35897">
    <property type="entry name" value="METHYLTRANSFERASE AUSD"/>
    <property type="match status" value="1"/>
</dbReference>
<comment type="pathway">
    <text evidence="1">Secondary metabolite biosynthesis.</text>
</comment>